<dbReference type="Pfam" id="PF02188">
    <property type="entry name" value="GoLoco"/>
    <property type="match status" value="2"/>
</dbReference>
<dbReference type="InterPro" id="IPR042168">
    <property type="entry name" value="Pcp2"/>
</dbReference>
<dbReference type="Gene3D" id="1.25.40.10">
    <property type="entry name" value="Tetratricopeptide repeat domain"/>
    <property type="match status" value="1"/>
</dbReference>
<reference evidence="1" key="2">
    <citation type="submission" date="2025-09" db="UniProtKB">
        <authorList>
            <consortium name="Ensembl"/>
        </authorList>
    </citation>
    <scope>IDENTIFICATION</scope>
</reference>
<dbReference type="Proteomes" id="UP000261360">
    <property type="component" value="Unplaced"/>
</dbReference>
<dbReference type="PANTHER" id="PTHR47503">
    <property type="entry name" value="PURKINJE CELL PROTEIN 2"/>
    <property type="match status" value="1"/>
</dbReference>
<dbReference type="PANTHER" id="PTHR47503:SF1">
    <property type="entry name" value="PURKINJE CELL PROTEIN 2 HOMOLOG"/>
    <property type="match status" value="1"/>
</dbReference>
<dbReference type="InterPro" id="IPR011990">
    <property type="entry name" value="TPR-like_helical_dom_sf"/>
</dbReference>
<dbReference type="SMART" id="SM00390">
    <property type="entry name" value="GoLoco"/>
    <property type="match status" value="2"/>
</dbReference>
<organism evidence="1 2">
    <name type="scientific">Seriola lalandi dorsalis</name>
    <dbReference type="NCBI Taxonomy" id="1841481"/>
    <lineage>
        <taxon>Eukaryota</taxon>
        <taxon>Metazoa</taxon>
        <taxon>Chordata</taxon>
        <taxon>Craniata</taxon>
        <taxon>Vertebrata</taxon>
        <taxon>Euteleostomi</taxon>
        <taxon>Actinopterygii</taxon>
        <taxon>Neopterygii</taxon>
        <taxon>Teleostei</taxon>
        <taxon>Neoteleostei</taxon>
        <taxon>Acanthomorphata</taxon>
        <taxon>Carangaria</taxon>
        <taxon>Carangiformes</taxon>
        <taxon>Carangidae</taxon>
        <taxon>Seriola</taxon>
    </lineage>
</organism>
<dbReference type="Ensembl" id="ENSSLDT00000002249.1">
    <property type="protein sequence ID" value="ENSSLDP00000002152.1"/>
    <property type="gene ID" value="ENSSLDG00000001691.1"/>
</dbReference>
<name>A0A3B4WI64_SERLL</name>
<sequence length="107" mass="12043">IAGSKSEQEKFFKIISKAQGGRMDEQRCSLQPGKSNPLFVTGAEADAFFKILASSQARRLDDQRVSLPTLPGINLPLNPKWLMQHMAPPVSCQNLLRLRLKQNIRRI</sequence>
<proteinExistence type="predicted"/>
<accession>A0A3B4WI64</accession>
<dbReference type="PROSITE" id="PS50877">
    <property type="entry name" value="GOLOCO"/>
    <property type="match status" value="2"/>
</dbReference>
<protein>
    <submittedName>
        <fullName evidence="1">Uncharacterized protein</fullName>
    </submittedName>
</protein>
<dbReference type="GO" id="GO:0005085">
    <property type="term" value="F:guanyl-nucleotide exchange factor activity"/>
    <property type="evidence" value="ECO:0007669"/>
    <property type="project" value="InterPro"/>
</dbReference>
<reference evidence="1" key="1">
    <citation type="submission" date="2025-08" db="UniProtKB">
        <authorList>
            <consortium name="Ensembl"/>
        </authorList>
    </citation>
    <scope>IDENTIFICATION</scope>
</reference>
<evidence type="ECO:0000313" key="2">
    <source>
        <dbReference type="Proteomes" id="UP000261360"/>
    </source>
</evidence>
<evidence type="ECO:0000313" key="1">
    <source>
        <dbReference type="Ensembl" id="ENSSLDP00000002152.1"/>
    </source>
</evidence>
<dbReference type="GeneTree" id="ENSGT01030000235442"/>
<dbReference type="AlphaFoldDB" id="A0A3B4WI64"/>
<keyword evidence="2" id="KW-1185">Reference proteome</keyword>
<dbReference type="InterPro" id="IPR003109">
    <property type="entry name" value="GoLoco_motif"/>
</dbReference>